<organism evidence="1 2">
    <name type="scientific">Paraburkholderia domus</name>
    <dbReference type="NCBI Taxonomy" id="2793075"/>
    <lineage>
        <taxon>Bacteria</taxon>
        <taxon>Pseudomonadati</taxon>
        <taxon>Pseudomonadota</taxon>
        <taxon>Betaproteobacteria</taxon>
        <taxon>Burkholderiales</taxon>
        <taxon>Burkholderiaceae</taxon>
        <taxon>Paraburkholderia</taxon>
    </lineage>
</organism>
<keyword evidence="2" id="KW-1185">Reference proteome</keyword>
<evidence type="ECO:0008006" key="3">
    <source>
        <dbReference type="Google" id="ProtNLM"/>
    </source>
</evidence>
<evidence type="ECO:0000313" key="1">
    <source>
        <dbReference type="EMBL" id="CAE6935516.1"/>
    </source>
</evidence>
<sequence>MKTRKLLEVAVLCLSVTACDGAHDGPGAGDIDAAVRRALDTANKGGVNALIGNPLPTSANVASVRPDGDCVTSNASTGTFDCSVSISLRAVDANEDGKTLHADLLFAKDGDGQWQTSGIDQALAVGVAKSLIDHGKHSLPGHAASQAS</sequence>
<name>A0A9N8N156_9BURK</name>
<dbReference type="EMBL" id="CAJNAS010000016">
    <property type="protein sequence ID" value="CAE6935516.1"/>
    <property type="molecule type" value="Genomic_DNA"/>
</dbReference>
<proteinExistence type="predicted"/>
<dbReference type="Proteomes" id="UP000675121">
    <property type="component" value="Unassembled WGS sequence"/>
</dbReference>
<gene>
    <name evidence="1" type="ORF">R70211_05367</name>
</gene>
<comment type="caution">
    <text evidence="1">The sequence shown here is derived from an EMBL/GenBank/DDBJ whole genome shotgun (WGS) entry which is preliminary data.</text>
</comment>
<accession>A0A9N8N156</accession>
<evidence type="ECO:0000313" key="2">
    <source>
        <dbReference type="Proteomes" id="UP000675121"/>
    </source>
</evidence>
<protein>
    <recommendedName>
        <fullName evidence="3">Lipoprotein</fullName>
    </recommendedName>
</protein>
<dbReference type="RefSeq" id="WP_201139421.1">
    <property type="nucleotide sequence ID" value="NZ_CAJNAS010000016.1"/>
</dbReference>
<dbReference type="AlphaFoldDB" id="A0A9N8N156"/>
<reference evidence="1" key="1">
    <citation type="submission" date="2021-02" db="EMBL/GenBank/DDBJ databases">
        <authorList>
            <person name="Vanwijnsberghe S."/>
        </authorList>
    </citation>
    <scope>NUCLEOTIDE SEQUENCE</scope>
    <source>
        <strain evidence="1">R-70211</strain>
    </source>
</reference>
<dbReference type="PROSITE" id="PS51257">
    <property type="entry name" value="PROKAR_LIPOPROTEIN"/>
    <property type="match status" value="1"/>
</dbReference>